<dbReference type="OrthoDB" id="3155179at2759"/>
<evidence type="ECO:0000313" key="2">
    <source>
        <dbReference type="Proteomes" id="UP000714275"/>
    </source>
</evidence>
<dbReference type="AlphaFoldDB" id="A0A9P7CXG9"/>
<organism evidence="1 2">
    <name type="scientific">Suillus placidus</name>
    <dbReference type="NCBI Taxonomy" id="48579"/>
    <lineage>
        <taxon>Eukaryota</taxon>
        <taxon>Fungi</taxon>
        <taxon>Dikarya</taxon>
        <taxon>Basidiomycota</taxon>
        <taxon>Agaricomycotina</taxon>
        <taxon>Agaricomycetes</taxon>
        <taxon>Agaricomycetidae</taxon>
        <taxon>Boletales</taxon>
        <taxon>Suillineae</taxon>
        <taxon>Suillaceae</taxon>
        <taxon>Suillus</taxon>
    </lineage>
</organism>
<proteinExistence type="predicted"/>
<protein>
    <submittedName>
        <fullName evidence="1">Uncharacterized protein</fullName>
    </submittedName>
</protein>
<dbReference type="Proteomes" id="UP000714275">
    <property type="component" value="Unassembled WGS sequence"/>
</dbReference>
<comment type="caution">
    <text evidence="1">The sequence shown here is derived from an EMBL/GenBank/DDBJ whole genome shotgun (WGS) entry which is preliminary data.</text>
</comment>
<accession>A0A9P7CXG9</accession>
<dbReference type="EMBL" id="JABBWD010000080">
    <property type="protein sequence ID" value="KAG1768247.1"/>
    <property type="molecule type" value="Genomic_DNA"/>
</dbReference>
<keyword evidence="2" id="KW-1185">Reference proteome</keyword>
<evidence type="ECO:0000313" key="1">
    <source>
        <dbReference type="EMBL" id="KAG1768247.1"/>
    </source>
</evidence>
<gene>
    <name evidence="1" type="ORF">EV702DRAFT_1203331</name>
</gene>
<reference evidence="1" key="1">
    <citation type="journal article" date="2020" name="New Phytol.">
        <title>Comparative genomics reveals dynamic genome evolution in host specialist ectomycorrhizal fungi.</title>
        <authorList>
            <person name="Lofgren L.A."/>
            <person name="Nguyen N.H."/>
            <person name="Vilgalys R."/>
            <person name="Ruytinx J."/>
            <person name="Liao H.L."/>
            <person name="Branco S."/>
            <person name="Kuo A."/>
            <person name="LaButti K."/>
            <person name="Lipzen A."/>
            <person name="Andreopoulos W."/>
            <person name="Pangilinan J."/>
            <person name="Riley R."/>
            <person name="Hundley H."/>
            <person name="Na H."/>
            <person name="Barry K."/>
            <person name="Grigoriev I.V."/>
            <person name="Stajich J.E."/>
            <person name="Kennedy P.G."/>
        </authorList>
    </citation>
    <scope>NUCLEOTIDE SEQUENCE</scope>
    <source>
        <strain evidence="1">DOB743</strain>
    </source>
</reference>
<sequence>MAAEWNKQGVPTEEMFKKAGVWLFMMLAWKNEEGKLMVSSHDYNDELSNGESFIKTCDWQAILPEWEGYVTKQFDTEVEDELMVKKDMDSDTRKAVVRGLLELALSGLQRKDQGSGALEGSDT</sequence>
<name>A0A9P7CXG9_9AGAM</name>